<keyword evidence="3" id="KW-1185">Reference proteome</keyword>
<organism evidence="2 3">
    <name type="scientific">Hohaiivirga grylli</name>
    <dbReference type="NCBI Taxonomy" id="3133970"/>
    <lineage>
        <taxon>Bacteria</taxon>
        <taxon>Pseudomonadati</taxon>
        <taxon>Pseudomonadota</taxon>
        <taxon>Alphaproteobacteria</taxon>
        <taxon>Hyphomicrobiales</taxon>
        <taxon>Methylobacteriaceae</taxon>
        <taxon>Hohaiivirga</taxon>
    </lineage>
</organism>
<dbReference type="Proteomes" id="UP001418637">
    <property type="component" value="Unassembled WGS sequence"/>
</dbReference>
<sequence length="272" mass="29121">MKQPIKWTSILALGASLAAVGGAQAASFKVRYGASIMGLPVGQLDVSSAIHGSSYEIQATGKLVGLVGLFASGKGGAVANGSLRSIIGQKNTLNPVANSIFQASVRLGKSQKVVRIDTRNGNVTTLSMEPPMDDKPGRVQLLTQHKRAVLDPLSATLMPMRGNELSEKDCNRTIPVFDGGSRLDIVMSYAGMRQADIGGYKGQVLVCNVRYVPLAGHRPARRIIRYMMHNKDMSVWLAPIQGTGYMLPLRVSVRTAAGMATLQAEQWNVTSE</sequence>
<dbReference type="InterPro" id="IPR021457">
    <property type="entry name" value="DUF3108"/>
</dbReference>
<comment type="caution">
    <text evidence="2">The sequence shown here is derived from an EMBL/GenBank/DDBJ whole genome shotgun (WGS) entry which is preliminary data.</text>
</comment>
<dbReference type="RefSeq" id="WP_346337623.1">
    <property type="nucleotide sequence ID" value="NZ_JBBYXI010000004.1"/>
</dbReference>
<evidence type="ECO:0000313" key="2">
    <source>
        <dbReference type="EMBL" id="MEN3931581.1"/>
    </source>
</evidence>
<evidence type="ECO:0000256" key="1">
    <source>
        <dbReference type="SAM" id="SignalP"/>
    </source>
</evidence>
<proteinExistence type="predicted"/>
<gene>
    <name evidence="2" type="ORF">WJT86_11005</name>
</gene>
<protein>
    <submittedName>
        <fullName evidence="2">DUF3108 domain-containing protein</fullName>
    </submittedName>
</protein>
<evidence type="ECO:0000313" key="3">
    <source>
        <dbReference type="Proteomes" id="UP001418637"/>
    </source>
</evidence>
<dbReference type="EMBL" id="JBBYXI010000004">
    <property type="protein sequence ID" value="MEN3931581.1"/>
    <property type="molecule type" value="Genomic_DNA"/>
</dbReference>
<dbReference type="Pfam" id="PF11306">
    <property type="entry name" value="DUF3108"/>
    <property type="match status" value="1"/>
</dbReference>
<keyword evidence="1" id="KW-0732">Signal</keyword>
<reference evidence="2 3" key="1">
    <citation type="submission" date="2024-04" db="EMBL/GenBank/DDBJ databases">
        <title>A novel species isolated from cricket.</title>
        <authorList>
            <person name="Wang H.-C."/>
        </authorList>
    </citation>
    <scope>NUCLEOTIDE SEQUENCE [LARGE SCALE GENOMIC DNA]</scope>
    <source>
        <strain evidence="2 3">WL0021</strain>
    </source>
</reference>
<feature type="chain" id="PRO_5047417924" evidence="1">
    <location>
        <begin position="26"/>
        <end position="272"/>
    </location>
</feature>
<feature type="signal peptide" evidence="1">
    <location>
        <begin position="1"/>
        <end position="25"/>
    </location>
</feature>
<accession>A0ABV0BN13</accession>
<name>A0ABV0BN13_9HYPH</name>